<dbReference type="PANTHER" id="PTHR12143">
    <property type="entry name" value="PEPTIDE N-GLYCANASE PNGASE -RELATED"/>
    <property type="match status" value="1"/>
</dbReference>
<dbReference type="InterPro" id="IPR008928">
    <property type="entry name" value="6-hairpin_glycosidase_sf"/>
</dbReference>
<reference evidence="5" key="1">
    <citation type="journal article" date="2020" name="Stud. Mycol.">
        <title>101 Dothideomycetes genomes: a test case for predicting lifestyles and emergence of pathogens.</title>
        <authorList>
            <person name="Haridas S."/>
            <person name="Albert R."/>
            <person name="Binder M."/>
            <person name="Bloem J."/>
            <person name="Labutti K."/>
            <person name="Salamov A."/>
            <person name="Andreopoulos B."/>
            <person name="Baker S."/>
            <person name="Barry K."/>
            <person name="Bills G."/>
            <person name="Bluhm B."/>
            <person name="Cannon C."/>
            <person name="Castanera R."/>
            <person name="Culley D."/>
            <person name="Daum C."/>
            <person name="Ezra D."/>
            <person name="Gonzalez J."/>
            <person name="Henrissat B."/>
            <person name="Kuo A."/>
            <person name="Liang C."/>
            <person name="Lipzen A."/>
            <person name="Lutzoni F."/>
            <person name="Magnuson J."/>
            <person name="Mondo S."/>
            <person name="Nolan M."/>
            <person name="Ohm R."/>
            <person name="Pangilinan J."/>
            <person name="Park H.-J."/>
            <person name="Ramirez L."/>
            <person name="Alfaro M."/>
            <person name="Sun H."/>
            <person name="Tritt A."/>
            <person name="Yoshinaga Y."/>
            <person name="Zwiers L.-H."/>
            <person name="Turgeon B."/>
            <person name="Goodwin S."/>
            <person name="Spatafora J."/>
            <person name="Crous P."/>
            <person name="Grigoriev I."/>
        </authorList>
    </citation>
    <scope>NUCLEOTIDE SEQUENCE</scope>
    <source>
        <strain evidence="5">CBS 109.77</strain>
    </source>
</reference>
<sequence length="828" mass="90401">MAVPSLFFLSLASLYSIASAQNTTDNLQYVDPLIGSANGGNVFPGATLPYGMAKAVADVDSGSNQGGFTTEDGNVTGFSTMHDSGTGGSPSLGNFALFPYASCPGDDLNRCVFPKTTRKTRYQESSVKSTPGYFGIILASGVAADMTAAQHTSLFRFKFPSTTNGTSPLLLLDLTDLADSRQDNATISVSEETGRMTGSAVFKPSFGSGFWTGFFCADFKGADIRDNGIFVNSRPSTDVKNLKISRGINQGPLPGGGFIRFKSNPADGILARIAVSLISSEQACKSAESEISTFDFDATHEAAESAWREKLAPITISTKSVSASLITNFYSGIYRTMVNPQNYTGENPKWQSSEPYFDSFYCLWDSFRSQLPFLTILDPAGLTQMIRSLIDTYEHEGWLPDCRMTLCKGYTQGGSNADVVLVDGYIKGLKDGIDWEKGYKAVVQDAEVEPFDWSNEGRGGLDSWKSLGYIPTQDFDYKGFGTMTRSVSRTLEYAYNDFCISHMAKGLGGKDADVEKYTERSSNWRNLYYKDQKSLLFNGQDTGFNGFFQGKFLNGTWNTQDPLWCSTIDPDPGRVCSLQNSGQETFESSLWEYGFYVPGDQAGLISLYGGPEGFVKRLDYLHDSNITYIGNEPSFLTVFQYHYAGRPALSALRSHFYIPRFFSPTHAGLPGNDDSGAMGSFVAMSMMGLFPNPGQNVYLITPPFFESVSIQSPITGKTAVIRNVNFDPSYQAIYIQSATLDGEPYAKNWIDHSFFTEGKELVLTLGKNESSWGTRVEDLPPSLSPYVGFGNGTANGTAVERLRRDTRERGMGSLETDEVGSAFGAGLA</sequence>
<dbReference type="InterPro" id="IPR005887">
    <property type="entry name" value="GH92_a_mannosidase_put"/>
</dbReference>
<accession>A0A6A6X2E9</accession>
<dbReference type="Pfam" id="PF07971">
    <property type="entry name" value="Glyco_hydro_92"/>
    <property type="match status" value="1"/>
</dbReference>
<dbReference type="Pfam" id="PF17678">
    <property type="entry name" value="Glyco_hydro_92N"/>
    <property type="match status" value="1"/>
</dbReference>
<feature type="chain" id="PRO_5025493696" evidence="2">
    <location>
        <begin position="21"/>
        <end position="828"/>
    </location>
</feature>
<dbReference type="Proteomes" id="UP000799757">
    <property type="component" value="Unassembled WGS sequence"/>
</dbReference>
<dbReference type="GO" id="GO:0005975">
    <property type="term" value="P:carbohydrate metabolic process"/>
    <property type="evidence" value="ECO:0007669"/>
    <property type="project" value="InterPro"/>
</dbReference>
<dbReference type="Gene3D" id="2.70.98.10">
    <property type="match status" value="1"/>
</dbReference>
<evidence type="ECO:0000256" key="2">
    <source>
        <dbReference type="SAM" id="SignalP"/>
    </source>
</evidence>
<dbReference type="FunFam" id="1.20.1610.10:FF:000002">
    <property type="entry name" value="Alpha-1,2-mannosidase family protein"/>
    <property type="match status" value="1"/>
</dbReference>
<dbReference type="SUPFAM" id="SSF48208">
    <property type="entry name" value="Six-hairpin glycosidases"/>
    <property type="match status" value="1"/>
</dbReference>
<evidence type="ECO:0000259" key="4">
    <source>
        <dbReference type="Pfam" id="PF17678"/>
    </source>
</evidence>
<dbReference type="FunFam" id="3.30.2080.10:FF:000001">
    <property type="entry name" value="Alpha-1,2-mannosidase subfamily"/>
    <property type="match status" value="1"/>
</dbReference>
<dbReference type="Gene3D" id="1.20.1610.10">
    <property type="entry name" value="alpha-1,2-mannosidases domains"/>
    <property type="match status" value="1"/>
</dbReference>
<dbReference type="GO" id="GO:0006516">
    <property type="term" value="P:glycoprotein catabolic process"/>
    <property type="evidence" value="ECO:0007669"/>
    <property type="project" value="TreeGrafter"/>
</dbReference>
<dbReference type="Gene3D" id="1.20.1050.60">
    <property type="entry name" value="alpha-1,2-mannosidase"/>
    <property type="match status" value="1"/>
</dbReference>
<dbReference type="InterPro" id="IPR050883">
    <property type="entry name" value="PNGase"/>
</dbReference>
<dbReference type="GO" id="GO:0000224">
    <property type="term" value="F:peptide-N4-(N-acetyl-beta-glucosaminyl)asparagine amidase activity"/>
    <property type="evidence" value="ECO:0007669"/>
    <property type="project" value="TreeGrafter"/>
</dbReference>
<feature type="region of interest" description="Disordered" evidence="1">
    <location>
        <begin position="806"/>
        <end position="828"/>
    </location>
</feature>
<dbReference type="EMBL" id="MU002077">
    <property type="protein sequence ID" value="KAF2790381.1"/>
    <property type="molecule type" value="Genomic_DNA"/>
</dbReference>
<dbReference type="GO" id="GO:0005634">
    <property type="term" value="C:nucleus"/>
    <property type="evidence" value="ECO:0007669"/>
    <property type="project" value="TreeGrafter"/>
</dbReference>
<organism evidence="5 6">
    <name type="scientific">Melanomma pulvis-pyrius CBS 109.77</name>
    <dbReference type="NCBI Taxonomy" id="1314802"/>
    <lineage>
        <taxon>Eukaryota</taxon>
        <taxon>Fungi</taxon>
        <taxon>Dikarya</taxon>
        <taxon>Ascomycota</taxon>
        <taxon>Pezizomycotina</taxon>
        <taxon>Dothideomycetes</taxon>
        <taxon>Pleosporomycetidae</taxon>
        <taxon>Pleosporales</taxon>
        <taxon>Melanommataceae</taxon>
        <taxon>Melanomma</taxon>
    </lineage>
</organism>
<keyword evidence="5" id="KW-0378">Hydrolase</keyword>
<dbReference type="GO" id="GO:0005829">
    <property type="term" value="C:cytosol"/>
    <property type="evidence" value="ECO:0007669"/>
    <property type="project" value="TreeGrafter"/>
</dbReference>
<dbReference type="NCBIfam" id="TIGR01180">
    <property type="entry name" value="aman2_put"/>
    <property type="match status" value="1"/>
</dbReference>
<gene>
    <name evidence="5" type="ORF">K505DRAFT_327610</name>
</gene>
<evidence type="ECO:0000256" key="1">
    <source>
        <dbReference type="SAM" id="MobiDB-lite"/>
    </source>
</evidence>
<dbReference type="FunFam" id="1.20.1050.60:FF:000002">
    <property type="entry name" value="Glycosyl hydrolase family 92"/>
    <property type="match status" value="1"/>
</dbReference>
<dbReference type="InterPro" id="IPR014718">
    <property type="entry name" value="GH-type_carb-bd"/>
</dbReference>
<name>A0A6A6X2E9_9PLEO</name>
<dbReference type="PANTHER" id="PTHR12143:SF25">
    <property type="entry name" value="FAMILY PROTEIN, PUTATIVE (AFU_ORTHOLOGUE AFUA_1G10790)-RELATED"/>
    <property type="match status" value="1"/>
</dbReference>
<proteinExistence type="predicted"/>
<feature type="domain" description="Glycosyl hydrolase family 92" evidence="3">
    <location>
        <begin position="282"/>
        <end position="767"/>
    </location>
</feature>
<dbReference type="InterPro" id="IPR012939">
    <property type="entry name" value="Glyco_hydro_92"/>
</dbReference>
<evidence type="ECO:0000313" key="5">
    <source>
        <dbReference type="EMBL" id="KAF2790381.1"/>
    </source>
</evidence>
<evidence type="ECO:0000313" key="6">
    <source>
        <dbReference type="Proteomes" id="UP000799757"/>
    </source>
</evidence>
<dbReference type="GO" id="GO:0030246">
    <property type="term" value="F:carbohydrate binding"/>
    <property type="evidence" value="ECO:0007669"/>
    <property type="project" value="InterPro"/>
</dbReference>
<dbReference type="InterPro" id="IPR041371">
    <property type="entry name" value="GH92_N"/>
</dbReference>
<protein>
    <submittedName>
        <fullName evidence="5">Glycoside hydrolase family 92 protein</fullName>
    </submittedName>
</protein>
<feature type="signal peptide" evidence="2">
    <location>
        <begin position="1"/>
        <end position="20"/>
    </location>
</feature>
<dbReference type="AlphaFoldDB" id="A0A6A6X2E9"/>
<dbReference type="OrthoDB" id="449263at2759"/>
<evidence type="ECO:0000259" key="3">
    <source>
        <dbReference type="Pfam" id="PF07971"/>
    </source>
</evidence>
<keyword evidence="6" id="KW-1185">Reference proteome</keyword>
<dbReference type="Gene3D" id="3.30.2080.10">
    <property type="entry name" value="GH92 mannosidase domain"/>
    <property type="match status" value="1"/>
</dbReference>
<dbReference type="FunFam" id="2.70.98.10:FF:000010">
    <property type="entry name" value="Alpha-1,2-mannosidase family protein"/>
    <property type="match status" value="1"/>
</dbReference>
<feature type="domain" description="Glycosyl hydrolase family 92 N-terminal" evidence="4">
    <location>
        <begin position="29"/>
        <end position="276"/>
    </location>
</feature>
<keyword evidence="2" id="KW-0732">Signal</keyword>